<organism evidence="1 2">
    <name type="scientific">Cucumis melo var. makuwa</name>
    <name type="common">Oriental melon</name>
    <dbReference type="NCBI Taxonomy" id="1194695"/>
    <lineage>
        <taxon>Eukaryota</taxon>
        <taxon>Viridiplantae</taxon>
        <taxon>Streptophyta</taxon>
        <taxon>Embryophyta</taxon>
        <taxon>Tracheophyta</taxon>
        <taxon>Spermatophyta</taxon>
        <taxon>Magnoliopsida</taxon>
        <taxon>eudicotyledons</taxon>
        <taxon>Gunneridae</taxon>
        <taxon>Pentapetalae</taxon>
        <taxon>rosids</taxon>
        <taxon>fabids</taxon>
        <taxon>Cucurbitales</taxon>
        <taxon>Cucurbitaceae</taxon>
        <taxon>Benincaseae</taxon>
        <taxon>Cucumis</taxon>
    </lineage>
</organism>
<dbReference type="Proteomes" id="UP000321947">
    <property type="component" value="Unassembled WGS sequence"/>
</dbReference>
<accession>A0A5D3BNW7</accession>
<gene>
    <name evidence="1" type="ORF">E5676_scaffold602G00800</name>
</gene>
<comment type="caution">
    <text evidence="1">The sequence shown here is derived from an EMBL/GenBank/DDBJ whole genome shotgun (WGS) entry which is preliminary data.</text>
</comment>
<evidence type="ECO:0000313" key="2">
    <source>
        <dbReference type="Proteomes" id="UP000321947"/>
    </source>
</evidence>
<sequence length="186" mass="20773">MDEPIEDDTICRTNIDPTIVERSVVCHVADDFIDDGDEQLSHQNTMSLFPSNFNKTNTMFLEFTEDLNNPTRGSSSVGDNLGESNATNRFVEHQMLSTLKEFVGDCHRYFKKYSDPEEARANQPHILAQPAPDGSLPLSRDEICKTVLGRQSIYSKGLAWGPKPKSRKTISATSALTSCLQFTVKL</sequence>
<dbReference type="AlphaFoldDB" id="A0A5D3BNW7"/>
<proteinExistence type="predicted"/>
<reference evidence="1 2" key="1">
    <citation type="submission" date="2019-08" db="EMBL/GenBank/DDBJ databases">
        <title>Draft genome sequences of two oriental melons (Cucumis melo L. var makuwa).</title>
        <authorList>
            <person name="Kwon S.-Y."/>
        </authorList>
    </citation>
    <scope>NUCLEOTIDE SEQUENCE [LARGE SCALE GENOMIC DNA]</scope>
    <source>
        <strain evidence="2">cv. Chang Bougi</strain>
        <tissue evidence="1">Leaf</tissue>
    </source>
</reference>
<dbReference type="EMBL" id="SSTD01016371">
    <property type="protein sequence ID" value="TYK00914.1"/>
    <property type="molecule type" value="Genomic_DNA"/>
</dbReference>
<evidence type="ECO:0000313" key="1">
    <source>
        <dbReference type="EMBL" id="TYK00914.1"/>
    </source>
</evidence>
<name>A0A5D3BNW7_CUCMM</name>
<protein>
    <submittedName>
        <fullName evidence="1">CACTA en-spm transposon protein</fullName>
    </submittedName>
</protein>